<evidence type="ECO:0000259" key="8">
    <source>
        <dbReference type="PROSITE" id="PS50011"/>
    </source>
</evidence>
<dbReference type="GO" id="GO:0004674">
    <property type="term" value="F:protein serine/threonine kinase activity"/>
    <property type="evidence" value="ECO:0007669"/>
    <property type="project" value="UniProtKB-KW"/>
</dbReference>
<reference evidence="9" key="1">
    <citation type="submission" date="2021-09" db="EMBL/GenBank/DDBJ databases">
        <authorList>
            <consortium name="AG Swart"/>
            <person name="Singh M."/>
            <person name="Singh A."/>
            <person name="Seah K."/>
            <person name="Emmerich C."/>
        </authorList>
    </citation>
    <scope>NUCLEOTIDE SEQUENCE</scope>
    <source>
        <strain evidence="9">ATCC30299</strain>
    </source>
</reference>
<feature type="compositionally biased region" description="Polar residues" evidence="7">
    <location>
        <begin position="452"/>
        <end position="463"/>
    </location>
</feature>
<dbReference type="InterPro" id="IPR017441">
    <property type="entry name" value="Protein_kinase_ATP_BS"/>
</dbReference>
<comment type="caution">
    <text evidence="9">The sequence shown here is derived from an EMBL/GenBank/DDBJ whole genome shotgun (WGS) entry which is preliminary data.</text>
</comment>
<dbReference type="InterPro" id="IPR011009">
    <property type="entry name" value="Kinase-like_dom_sf"/>
</dbReference>
<dbReference type="Gene3D" id="1.10.510.10">
    <property type="entry name" value="Transferase(Phosphotransferase) domain 1"/>
    <property type="match status" value="1"/>
</dbReference>
<feature type="region of interest" description="Disordered" evidence="7">
    <location>
        <begin position="525"/>
        <end position="544"/>
    </location>
</feature>
<dbReference type="SUPFAM" id="SSF56112">
    <property type="entry name" value="Protein kinase-like (PK-like)"/>
    <property type="match status" value="1"/>
</dbReference>
<dbReference type="Gene3D" id="3.30.200.20">
    <property type="entry name" value="Phosphorylase Kinase, domain 1"/>
    <property type="match status" value="1"/>
</dbReference>
<feature type="binding site" evidence="6">
    <location>
        <position position="104"/>
    </location>
    <ligand>
        <name>ATP</name>
        <dbReference type="ChEBI" id="CHEBI:30616"/>
    </ligand>
</feature>
<evidence type="ECO:0000256" key="7">
    <source>
        <dbReference type="SAM" id="MobiDB-lite"/>
    </source>
</evidence>
<evidence type="ECO:0000256" key="6">
    <source>
        <dbReference type="PROSITE-ProRule" id="PRU10141"/>
    </source>
</evidence>
<protein>
    <recommendedName>
        <fullName evidence="8">Protein kinase domain-containing protein</fullName>
    </recommendedName>
</protein>
<keyword evidence="5 6" id="KW-0067">ATP-binding</keyword>
<feature type="compositionally biased region" description="Low complexity" evidence="7">
    <location>
        <begin position="464"/>
        <end position="477"/>
    </location>
</feature>
<evidence type="ECO:0000256" key="2">
    <source>
        <dbReference type="ARBA" id="ARBA00022679"/>
    </source>
</evidence>
<keyword evidence="4" id="KW-0418">Kinase</keyword>
<sequence length="544" mass="61797">MENIQNSYSARSHLINDNSSGNSGSDYLSSPISQKLLKLTTLSLSGLYSHIHRLETREHLKRVLAGGEELKEGRYYVYGLIGSGSFGKVVEAFDRERNEKVAIKIIKHKLKLAKIAQREIDTLKKLNEYDQEKGYIVRMLDHFEWNGHTCIVFEYLSKTLLQLLRDTDFKGLSLSEVRDFAWQLVLALCLLSRPKLKIIHCDLKPENIMLKVPDRSGIKIVDFGSSCEVGKTIYKCVQSMYYRAPEVILGQTYGASIDVWSVGCILAELHIGRPLFCGRTEIDQMAKITEILGMPPYSMIFLSEKIHTFFDVSGPPKLKHEPIHEDPNKQYPKSLKEALGIHIVKKDAEKYQNFLDLIQKMLEYNPNKRISPIDALEHQFFKDGNIDGVIKYQAPPLKHVENPVKRPTSLSMIHSSEVPWPSNNFPCCAPKKYDNRYKIPWKPFVYPSQGTVSTMDSHDTSPYSKQSTSGSQASSWYQSPLRINSTEEIEIALKNAYGNGNVIGRPASHNMMQNIYVTPVNNSLSSRPASHDMMGFPDVSKNEF</sequence>
<feature type="region of interest" description="Disordered" evidence="7">
    <location>
        <begin position="452"/>
        <end position="477"/>
    </location>
</feature>
<evidence type="ECO:0000313" key="10">
    <source>
        <dbReference type="Proteomes" id="UP001162131"/>
    </source>
</evidence>
<dbReference type="PROSITE" id="PS00108">
    <property type="entry name" value="PROTEIN_KINASE_ST"/>
    <property type="match status" value="1"/>
</dbReference>
<dbReference type="PROSITE" id="PS00107">
    <property type="entry name" value="PROTEIN_KINASE_ATP"/>
    <property type="match status" value="1"/>
</dbReference>
<dbReference type="GO" id="GO:0005524">
    <property type="term" value="F:ATP binding"/>
    <property type="evidence" value="ECO:0007669"/>
    <property type="project" value="UniProtKB-UniRule"/>
</dbReference>
<keyword evidence="10" id="KW-1185">Reference proteome</keyword>
<dbReference type="PANTHER" id="PTHR24058">
    <property type="entry name" value="DUAL SPECIFICITY PROTEIN KINASE"/>
    <property type="match status" value="1"/>
</dbReference>
<keyword evidence="2" id="KW-0808">Transferase</keyword>
<dbReference type="PROSITE" id="PS50011">
    <property type="entry name" value="PROTEIN_KINASE_DOM"/>
    <property type="match status" value="1"/>
</dbReference>
<dbReference type="EMBL" id="CAJZBQ010000036">
    <property type="protein sequence ID" value="CAG9324555.1"/>
    <property type="molecule type" value="Genomic_DNA"/>
</dbReference>
<keyword evidence="1" id="KW-0723">Serine/threonine-protein kinase</keyword>
<dbReference type="AlphaFoldDB" id="A0AAU9JK91"/>
<organism evidence="9 10">
    <name type="scientific">Blepharisma stoltei</name>
    <dbReference type="NCBI Taxonomy" id="1481888"/>
    <lineage>
        <taxon>Eukaryota</taxon>
        <taxon>Sar</taxon>
        <taxon>Alveolata</taxon>
        <taxon>Ciliophora</taxon>
        <taxon>Postciliodesmatophora</taxon>
        <taxon>Heterotrichea</taxon>
        <taxon>Heterotrichida</taxon>
        <taxon>Blepharismidae</taxon>
        <taxon>Blepharisma</taxon>
    </lineage>
</organism>
<dbReference type="InterPro" id="IPR050494">
    <property type="entry name" value="Ser_Thr_dual-spec_kinase"/>
</dbReference>
<dbReference type="PANTHER" id="PTHR24058:SF28">
    <property type="entry name" value="SERINE_THREONINE-PROTEIN KINASE MINIBRAIN"/>
    <property type="match status" value="1"/>
</dbReference>
<evidence type="ECO:0000313" key="9">
    <source>
        <dbReference type="EMBL" id="CAG9324555.1"/>
    </source>
</evidence>
<dbReference type="SMART" id="SM00220">
    <property type="entry name" value="S_TKc"/>
    <property type="match status" value="1"/>
</dbReference>
<dbReference type="Pfam" id="PF00069">
    <property type="entry name" value="Pkinase"/>
    <property type="match status" value="1"/>
</dbReference>
<evidence type="ECO:0000256" key="3">
    <source>
        <dbReference type="ARBA" id="ARBA00022741"/>
    </source>
</evidence>
<dbReference type="InterPro" id="IPR000719">
    <property type="entry name" value="Prot_kinase_dom"/>
</dbReference>
<accession>A0AAU9JK91</accession>
<feature type="domain" description="Protein kinase" evidence="8">
    <location>
        <begin position="75"/>
        <end position="381"/>
    </location>
</feature>
<dbReference type="InterPro" id="IPR008271">
    <property type="entry name" value="Ser/Thr_kinase_AS"/>
</dbReference>
<name>A0AAU9JK91_9CILI</name>
<evidence type="ECO:0000256" key="5">
    <source>
        <dbReference type="ARBA" id="ARBA00022840"/>
    </source>
</evidence>
<evidence type="ECO:0000256" key="4">
    <source>
        <dbReference type="ARBA" id="ARBA00022777"/>
    </source>
</evidence>
<keyword evidence="3 6" id="KW-0547">Nucleotide-binding</keyword>
<dbReference type="Proteomes" id="UP001162131">
    <property type="component" value="Unassembled WGS sequence"/>
</dbReference>
<gene>
    <name evidence="9" type="ORF">BSTOLATCC_MIC36341</name>
</gene>
<evidence type="ECO:0000256" key="1">
    <source>
        <dbReference type="ARBA" id="ARBA00022527"/>
    </source>
</evidence>
<proteinExistence type="predicted"/>